<reference evidence="10 11" key="1">
    <citation type="submission" date="2020-01" db="EMBL/GenBank/DDBJ databases">
        <title>Genomic analysis of Aminipila sp. CBA3637.</title>
        <authorList>
            <person name="Kim Y.B."/>
            <person name="Roh S.W."/>
        </authorList>
    </citation>
    <scope>NUCLEOTIDE SEQUENCE [LARGE SCALE GENOMIC DNA]</scope>
    <source>
        <strain evidence="10 11">CBA3637</strain>
    </source>
</reference>
<comment type="subcellular location">
    <subcellularLocation>
        <location evidence="1">Cell membrane</location>
        <topology evidence="1">Single-pass membrane protein</topology>
    </subcellularLocation>
</comment>
<evidence type="ECO:0000256" key="4">
    <source>
        <dbReference type="ARBA" id="ARBA00022692"/>
    </source>
</evidence>
<evidence type="ECO:0000256" key="1">
    <source>
        <dbReference type="ARBA" id="ARBA00004162"/>
    </source>
</evidence>
<evidence type="ECO:0000256" key="3">
    <source>
        <dbReference type="ARBA" id="ARBA00022475"/>
    </source>
</evidence>
<dbReference type="InterPro" id="IPR025713">
    <property type="entry name" value="MotB-like_N_dom"/>
</dbReference>
<keyword evidence="4 8" id="KW-0812">Transmembrane</keyword>
<keyword evidence="6 7" id="KW-0472">Membrane</keyword>
<dbReference type="AlphaFoldDB" id="A0A6P1MH45"/>
<comment type="similarity">
    <text evidence="2">Belongs to the MotB family.</text>
</comment>
<feature type="transmembrane region" description="Helical" evidence="8">
    <location>
        <begin position="20"/>
        <end position="39"/>
    </location>
</feature>
<name>A0A6P1MH45_9FIRM</name>
<dbReference type="CDD" id="cd07185">
    <property type="entry name" value="OmpA_C-like"/>
    <property type="match status" value="1"/>
</dbReference>
<dbReference type="PANTHER" id="PTHR30329:SF21">
    <property type="entry name" value="LIPOPROTEIN YIAD-RELATED"/>
    <property type="match status" value="1"/>
</dbReference>
<dbReference type="Proteomes" id="UP000463883">
    <property type="component" value="Chromosome"/>
</dbReference>
<dbReference type="InterPro" id="IPR050330">
    <property type="entry name" value="Bact_OuterMem_StrucFunc"/>
</dbReference>
<dbReference type="SUPFAM" id="SSF103088">
    <property type="entry name" value="OmpA-like"/>
    <property type="match status" value="1"/>
</dbReference>
<evidence type="ECO:0000313" key="11">
    <source>
        <dbReference type="Proteomes" id="UP000463883"/>
    </source>
</evidence>
<evidence type="ECO:0000256" key="7">
    <source>
        <dbReference type="PROSITE-ProRule" id="PRU00473"/>
    </source>
</evidence>
<keyword evidence="5 8" id="KW-1133">Transmembrane helix</keyword>
<evidence type="ECO:0000256" key="8">
    <source>
        <dbReference type="SAM" id="Phobius"/>
    </source>
</evidence>
<evidence type="ECO:0000259" key="9">
    <source>
        <dbReference type="PROSITE" id="PS51123"/>
    </source>
</evidence>
<dbReference type="KEGG" id="amic:Ami3637_08935"/>
<keyword evidence="3" id="KW-1003">Cell membrane</keyword>
<dbReference type="Gene3D" id="3.30.1330.60">
    <property type="entry name" value="OmpA-like domain"/>
    <property type="match status" value="1"/>
</dbReference>
<organism evidence="10 11">
    <name type="scientific">Aminipila terrae</name>
    <dbReference type="NCBI Taxonomy" id="2697030"/>
    <lineage>
        <taxon>Bacteria</taxon>
        <taxon>Bacillati</taxon>
        <taxon>Bacillota</taxon>
        <taxon>Clostridia</taxon>
        <taxon>Peptostreptococcales</taxon>
        <taxon>Anaerovoracaceae</taxon>
        <taxon>Aminipila</taxon>
    </lineage>
</organism>
<evidence type="ECO:0000256" key="2">
    <source>
        <dbReference type="ARBA" id="ARBA00008914"/>
    </source>
</evidence>
<evidence type="ECO:0000313" key="10">
    <source>
        <dbReference type="EMBL" id="QHI72503.1"/>
    </source>
</evidence>
<dbReference type="PROSITE" id="PS51123">
    <property type="entry name" value="OMPA_2"/>
    <property type="match status" value="1"/>
</dbReference>
<dbReference type="PANTHER" id="PTHR30329">
    <property type="entry name" value="STATOR ELEMENT OF FLAGELLAR MOTOR COMPLEX"/>
    <property type="match status" value="1"/>
</dbReference>
<dbReference type="InterPro" id="IPR036737">
    <property type="entry name" value="OmpA-like_sf"/>
</dbReference>
<feature type="domain" description="OmpA-like" evidence="9">
    <location>
        <begin position="106"/>
        <end position="225"/>
    </location>
</feature>
<protein>
    <submittedName>
        <fullName evidence="10">OmpA family protein</fullName>
    </submittedName>
</protein>
<dbReference type="EMBL" id="CP047591">
    <property type="protein sequence ID" value="QHI72503.1"/>
    <property type="molecule type" value="Genomic_DNA"/>
</dbReference>
<proteinExistence type="inferred from homology"/>
<accession>A0A6P1MH45</accession>
<dbReference type="Pfam" id="PF13677">
    <property type="entry name" value="MotB_plug"/>
    <property type="match status" value="1"/>
</dbReference>
<dbReference type="Pfam" id="PF00691">
    <property type="entry name" value="OmpA"/>
    <property type="match status" value="1"/>
</dbReference>
<dbReference type="GO" id="GO:0005886">
    <property type="term" value="C:plasma membrane"/>
    <property type="evidence" value="ECO:0007669"/>
    <property type="project" value="UniProtKB-SubCell"/>
</dbReference>
<dbReference type="RefSeq" id="WP_162362271.1">
    <property type="nucleotide sequence ID" value="NZ_CP047591.1"/>
</dbReference>
<evidence type="ECO:0000256" key="5">
    <source>
        <dbReference type="ARBA" id="ARBA00022989"/>
    </source>
</evidence>
<gene>
    <name evidence="10" type="ORF">Ami3637_08935</name>
</gene>
<keyword evidence="11" id="KW-1185">Reference proteome</keyword>
<evidence type="ECO:0000256" key="6">
    <source>
        <dbReference type="ARBA" id="ARBA00023136"/>
    </source>
</evidence>
<sequence>MRKRSSYEEEEKGNNDRWLLTYSDMITLLLALFIIMYSMSTINAAKFKAVAENMGQALNNPKAAETSAKTNKAKHQATDMQKLAKEVNNYIKKNNLQAQVEVTGTESYVKIDLKDSLLFIPDSEQLINGNSEVLLGLKDLMLEYYSQFTHILIRGHTAFVPGTNEQFSWELSSNRALTVVNYLTANGMAADKFSIEGCSHYSPAANNDTEEGRAKNRRVELYITK</sequence>
<dbReference type="InterPro" id="IPR006665">
    <property type="entry name" value="OmpA-like"/>
</dbReference>